<protein>
    <submittedName>
        <fullName evidence="1">Uncharacterized protein</fullName>
    </submittedName>
</protein>
<evidence type="ECO:0000313" key="1">
    <source>
        <dbReference type="EMBL" id="JAH88987.1"/>
    </source>
</evidence>
<proteinExistence type="predicted"/>
<dbReference type="EMBL" id="GBXM01019590">
    <property type="protein sequence ID" value="JAH88987.1"/>
    <property type="molecule type" value="Transcribed_RNA"/>
</dbReference>
<reference evidence="1" key="1">
    <citation type="submission" date="2014-11" db="EMBL/GenBank/DDBJ databases">
        <authorList>
            <person name="Amaro Gonzalez C."/>
        </authorList>
    </citation>
    <scope>NUCLEOTIDE SEQUENCE</scope>
</reference>
<dbReference type="AlphaFoldDB" id="A0A0E9WF64"/>
<sequence>MEVFMRWLMLQTLQTLSSDFHVNQCVKSSCKRLQFKIL</sequence>
<accession>A0A0E9WF64</accession>
<organism evidence="1">
    <name type="scientific">Anguilla anguilla</name>
    <name type="common">European freshwater eel</name>
    <name type="synonym">Muraena anguilla</name>
    <dbReference type="NCBI Taxonomy" id="7936"/>
    <lineage>
        <taxon>Eukaryota</taxon>
        <taxon>Metazoa</taxon>
        <taxon>Chordata</taxon>
        <taxon>Craniata</taxon>
        <taxon>Vertebrata</taxon>
        <taxon>Euteleostomi</taxon>
        <taxon>Actinopterygii</taxon>
        <taxon>Neopterygii</taxon>
        <taxon>Teleostei</taxon>
        <taxon>Anguilliformes</taxon>
        <taxon>Anguillidae</taxon>
        <taxon>Anguilla</taxon>
    </lineage>
</organism>
<name>A0A0E9WF64_ANGAN</name>
<reference evidence="1" key="2">
    <citation type="journal article" date="2015" name="Fish Shellfish Immunol.">
        <title>Early steps in the European eel (Anguilla anguilla)-Vibrio vulnificus interaction in the gills: Role of the RtxA13 toxin.</title>
        <authorList>
            <person name="Callol A."/>
            <person name="Pajuelo D."/>
            <person name="Ebbesson L."/>
            <person name="Teles M."/>
            <person name="MacKenzie S."/>
            <person name="Amaro C."/>
        </authorList>
    </citation>
    <scope>NUCLEOTIDE SEQUENCE</scope>
</reference>